<proteinExistence type="predicted"/>
<dbReference type="GeneID" id="20671251"/>
<dbReference type="PANTHER" id="PTHR11474:SF126">
    <property type="entry name" value="TYROSINASE-LIKE PROTEIN TYR-1-RELATED"/>
    <property type="match status" value="1"/>
</dbReference>
<dbReference type="SUPFAM" id="SSF48056">
    <property type="entry name" value="Di-copper centre-containing domain"/>
    <property type="match status" value="1"/>
</dbReference>
<dbReference type="InParanoid" id="W4JV62"/>
<dbReference type="GO" id="GO:0046872">
    <property type="term" value="F:metal ion binding"/>
    <property type="evidence" value="ECO:0007669"/>
    <property type="project" value="UniProtKB-KW"/>
</dbReference>
<sequence>MGALRISFFIFLATAFCTVRAICTHPSVRKEWRQMTVTERSNWVSAVNCLSHHPHDPRLMPTVNISISAIPPVNTTGSYYDDFVYMHMDLNVLIHFTGLFLPWHRWYVAVYETALKERCGYEGSSPYWNWSMDSGNFFSSAFFEDTDPKSGLGGWGDPTNDYQVPDGGFSDFRISYPAPHTLRRNFTLQPYLGAPASMSPFFIDPGKYANTSFTPEEVSKLVNGFVGDFKSFQAYFEAFEGAHGSVHEIMGGDLAGMCPKNAPANCTPGPTWSANEPLFWMHHAMVDKVWYDWQHKNPSNFWSYSGGSVEAITNVTYYNEYPNGAPPYLNFQSLMPADGLFPQATIHDVFNTTDGILCYVYE</sequence>
<dbReference type="OrthoDB" id="6132182at2759"/>
<dbReference type="InterPro" id="IPR002227">
    <property type="entry name" value="Tyrosinase_Cu-bd"/>
</dbReference>
<dbReference type="EMBL" id="KI925463">
    <property type="protein sequence ID" value="ETW77359.1"/>
    <property type="molecule type" value="Genomic_DNA"/>
</dbReference>
<evidence type="ECO:0000313" key="5">
    <source>
        <dbReference type="EMBL" id="ETW77359.1"/>
    </source>
</evidence>
<keyword evidence="2" id="KW-0186">Copper</keyword>
<organism evidence="5 6">
    <name type="scientific">Heterobasidion irregulare (strain TC 32-1)</name>
    <dbReference type="NCBI Taxonomy" id="747525"/>
    <lineage>
        <taxon>Eukaryota</taxon>
        <taxon>Fungi</taxon>
        <taxon>Dikarya</taxon>
        <taxon>Basidiomycota</taxon>
        <taxon>Agaricomycotina</taxon>
        <taxon>Agaricomycetes</taxon>
        <taxon>Russulales</taxon>
        <taxon>Bondarzewiaceae</taxon>
        <taxon>Heterobasidion</taxon>
        <taxon>Heterobasidion annosum species complex</taxon>
    </lineage>
</organism>
<keyword evidence="3" id="KW-0732">Signal</keyword>
<evidence type="ECO:0000256" key="2">
    <source>
        <dbReference type="ARBA" id="ARBA00023008"/>
    </source>
</evidence>
<dbReference type="RefSeq" id="XP_009550876.1">
    <property type="nucleotide sequence ID" value="XM_009552581.1"/>
</dbReference>
<feature type="domain" description="Tyrosinase copper-binding" evidence="4">
    <location>
        <begin position="95"/>
        <end position="112"/>
    </location>
</feature>
<dbReference type="InterPro" id="IPR050316">
    <property type="entry name" value="Tyrosinase/Hemocyanin"/>
</dbReference>
<protein>
    <recommendedName>
        <fullName evidence="4">Tyrosinase copper-binding domain-containing protein</fullName>
    </recommendedName>
</protein>
<evidence type="ECO:0000313" key="6">
    <source>
        <dbReference type="Proteomes" id="UP000030671"/>
    </source>
</evidence>
<keyword evidence="6" id="KW-1185">Reference proteome</keyword>
<dbReference type="AlphaFoldDB" id="W4JV62"/>
<dbReference type="GO" id="GO:0016491">
    <property type="term" value="F:oxidoreductase activity"/>
    <property type="evidence" value="ECO:0007669"/>
    <property type="project" value="InterPro"/>
</dbReference>
<gene>
    <name evidence="5" type="ORF">HETIRDRAFT_326548</name>
</gene>
<reference evidence="5 6" key="1">
    <citation type="journal article" date="2012" name="New Phytol.">
        <title>Insight into trade-off between wood decay and parasitism from the genome of a fungal forest pathogen.</title>
        <authorList>
            <person name="Olson A."/>
            <person name="Aerts A."/>
            <person name="Asiegbu F."/>
            <person name="Belbahri L."/>
            <person name="Bouzid O."/>
            <person name="Broberg A."/>
            <person name="Canback B."/>
            <person name="Coutinho P.M."/>
            <person name="Cullen D."/>
            <person name="Dalman K."/>
            <person name="Deflorio G."/>
            <person name="van Diepen L.T."/>
            <person name="Dunand C."/>
            <person name="Duplessis S."/>
            <person name="Durling M."/>
            <person name="Gonthier P."/>
            <person name="Grimwood J."/>
            <person name="Fossdal C.G."/>
            <person name="Hansson D."/>
            <person name="Henrissat B."/>
            <person name="Hietala A."/>
            <person name="Himmelstrand K."/>
            <person name="Hoffmeister D."/>
            <person name="Hogberg N."/>
            <person name="James T.Y."/>
            <person name="Karlsson M."/>
            <person name="Kohler A."/>
            <person name="Kues U."/>
            <person name="Lee Y.H."/>
            <person name="Lin Y.C."/>
            <person name="Lind M."/>
            <person name="Lindquist E."/>
            <person name="Lombard V."/>
            <person name="Lucas S."/>
            <person name="Lunden K."/>
            <person name="Morin E."/>
            <person name="Murat C."/>
            <person name="Park J."/>
            <person name="Raffaello T."/>
            <person name="Rouze P."/>
            <person name="Salamov A."/>
            <person name="Schmutz J."/>
            <person name="Solheim H."/>
            <person name="Stahlberg J."/>
            <person name="Velez H."/>
            <person name="de Vries R.P."/>
            <person name="Wiebenga A."/>
            <person name="Woodward S."/>
            <person name="Yakovlev I."/>
            <person name="Garbelotto M."/>
            <person name="Martin F."/>
            <person name="Grigoriev I.V."/>
            <person name="Stenlid J."/>
        </authorList>
    </citation>
    <scope>NUCLEOTIDE SEQUENCE [LARGE SCALE GENOMIC DNA]</scope>
    <source>
        <strain evidence="5 6">TC 32-1</strain>
    </source>
</reference>
<evidence type="ECO:0000259" key="4">
    <source>
        <dbReference type="PROSITE" id="PS00497"/>
    </source>
</evidence>
<evidence type="ECO:0000256" key="1">
    <source>
        <dbReference type="ARBA" id="ARBA00022723"/>
    </source>
</evidence>
<dbReference type="PANTHER" id="PTHR11474">
    <property type="entry name" value="TYROSINASE FAMILY MEMBER"/>
    <property type="match status" value="1"/>
</dbReference>
<dbReference type="HOGENOM" id="CLU_035914_1_3_1"/>
<evidence type="ECO:0000256" key="3">
    <source>
        <dbReference type="SAM" id="SignalP"/>
    </source>
</evidence>
<dbReference type="KEGG" id="hir:HETIRDRAFT_326548"/>
<name>W4JV62_HETIT</name>
<accession>W4JV62</accession>
<dbReference type="Pfam" id="PF00264">
    <property type="entry name" value="Tyrosinase"/>
    <property type="match status" value="1"/>
</dbReference>
<dbReference type="STRING" id="747525.W4JV62"/>
<dbReference type="PROSITE" id="PS00497">
    <property type="entry name" value="TYROSINASE_1"/>
    <property type="match status" value="1"/>
</dbReference>
<dbReference type="Proteomes" id="UP000030671">
    <property type="component" value="Unassembled WGS sequence"/>
</dbReference>
<feature type="chain" id="PRO_5004843899" description="Tyrosinase copper-binding domain-containing protein" evidence="3">
    <location>
        <begin position="22"/>
        <end position="362"/>
    </location>
</feature>
<dbReference type="PRINTS" id="PR00092">
    <property type="entry name" value="TYROSINASE"/>
</dbReference>
<dbReference type="eggNOG" id="ENOG502QRET">
    <property type="taxonomic scope" value="Eukaryota"/>
</dbReference>
<dbReference type="Gene3D" id="1.10.1280.10">
    <property type="entry name" value="Di-copper center containing domain from catechol oxidase"/>
    <property type="match status" value="1"/>
</dbReference>
<keyword evidence="1" id="KW-0479">Metal-binding</keyword>
<dbReference type="InterPro" id="IPR008922">
    <property type="entry name" value="Di-copper_centre_dom_sf"/>
</dbReference>
<feature type="signal peptide" evidence="3">
    <location>
        <begin position="1"/>
        <end position="21"/>
    </location>
</feature>